<keyword evidence="8" id="KW-0067">ATP-binding</keyword>
<proteinExistence type="inferred from homology"/>
<evidence type="ECO:0000256" key="2">
    <source>
        <dbReference type="ARBA" id="ARBA00008663"/>
    </source>
</evidence>
<dbReference type="NCBIfam" id="NF004491">
    <property type="entry name" value="PRK05826.1"/>
    <property type="match status" value="1"/>
</dbReference>
<evidence type="ECO:0000256" key="12">
    <source>
        <dbReference type="NCBIfam" id="TIGR01064"/>
    </source>
</evidence>
<comment type="similarity">
    <text evidence="2 13">Belongs to the pyruvate kinase family.</text>
</comment>
<dbReference type="EMBL" id="CP123443">
    <property type="protein sequence ID" value="WGK70361.1"/>
    <property type="molecule type" value="Genomic_DNA"/>
</dbReference>
<keyword evidence="9 13" id="KW-0460">Magnesium</keyword>
<dbReference type="SUPFAM" id="SSF50800">
    <property type="entry name" value="PK beta-barrel domain-like"/>
    <property type="match status" value="1"/>
</dbReference>
<dbReference type="InterPro" id="IPR001697">
    <property type="entry name" value="Pyr_Knase"/>
</dbReference>
<dbReference type="Proteomes" id="UP001228690">
    <property type="component" value="Chromosome"/>
</dbReference>
<dbReference type="Gene3D" id="2.40.33.10">
    <property type="entry name" value="PK beta-barrel domain-like"/>
    <property type="match status" value="1"/>
</dbReference>
<evidence type="ECO:0000313" key="16">
    <source>
        <dbReference type="EMBL" id="WGK70361.1"/>
    </source>
</evidence>
<comment type="pathway">
    <text evidence="1 13">Carbohydrate degradation; glycolysis; pyruvate from D-glyceraldehyde 3-phosphate: step 5/5.</text>
</comment>
<evidence type="ECO:0000256" key="8">
    <source>
        <dbReference type="ARBA" id="ARBA00022840"/>
    </source>
</evidence>
<dbReference type="GO" id="GO:0016301">
    <property type="term" value="F:kinase activity"/>
    <property type="evidence" value="ECO:0007669"/>
    <property type="project" value="UniProtKB-KW"/>
</dbReference>
<dbReference type="SUPFAM" id="SSF51621">
    <property type="entry name" value="Phosphoenolpyruvate/pyruvate domain"/>
    <property type="match status" value="1"/>
</dbReference>
<dbReference type="Gene3D" id="3.20.20.60">
    <property type="entry name" value="Phosphoenolpyruvate-binding domains"/>
    <property type="match status" value="1"/>
</dbReference>
<reference evidence="16 17" key="1">
    <citation type="submission" date="2023-04" db="EMBL/GenBank/DDBJ databases">
        <title>Spirochaete genome identified in red abalone sample constitutes a novel genus.</title>
        <authorList>
            <person name="Sharma S.P."/>
            <person name="Purcell C.M."/>
            <person name="Hyde J.R."/>
            <person name="Severin A.J."/>
        </authorList>
    </citation>
    <scope>NUCLEOTIDE SEQUENCE [LARGE SCALE GENOMIC DNA]</scope>
    <source>
        <strain evidence="16 17">SP-2023</strain>
    </source>
</reference>
<keyword evidence="4 13" id="KW-0808">Transferase</keyword>
<keyword evidence="11 16" id="KW-0670">Pyruvate</keyword>
<evidence type="ECO:0000256" key="7">
    <source>
        <dbReference type="ARBA" id="ARBA00022777"/>
    </source>
</evidence>
<accession>A0ABY8MKL9</accession>
<dbReference type="EC" id="2.7.1.40" evidence="3 12"/>
<dbReference type="InterPro" id="IPR015806">
    <property type="entry name" value="Pyrv_Knase_insert_dom_sf"/>
</dbReference>
<gene>
    <name evidence="16" type="primary">pyk</name>
    <name evidence="16" type="ORF">P0082_05735</name>
</gene>
<feature type="domain" description="Pyruvate kinase C-terminal" evidence="15">
    <location>
        <begin position="362"/>
        <end position="474"/>
    </location>
</feature>
<organism evidence="16 17">
    <name type="scientific">Candidatus Haliotispira prima</name>
    <dbReference type="NCBI Taxonomy" id="3034016"/>
    <lineage>
        <taxon>Bacteria</taxon>
        <taxon>Pseudomonadati</taxon>
        <taxon>Spirochaetota</taxon>
        <taxon>Spirochaetia</taxon>
        <taxon>Spirochaetales</taxon>
        <taxon>Spirochaetaceae</taxon>
        <taxon>Candidatus Haliotispira</taxon>
    </lineage>
</organism>
<evidence type="ECO:0000256" key="4">
    <source>
        <dbReference type="ARBA" id="ARBA00022679"/>
    </source>
</evidence>
<evidence type="ECO:0000256" key="9">
    <source>
        <dbReference type="ARBA" id="ARBA00022842"/>
    </source>
</evidence>
<keyword evidence="10 13" id="KW-0324">Glycolysis</keyword>
<evidence type="ECO:0000259" key="14">
    <source>
        <dbReference type="Pfam" id="PF00224"/>
    </source>
</evidence>
<evidence type="ECO:0000256" key="10">
    <source>
        <dbReference type="ARBA" id="ARBA00023152"/>
    </source>
</evidence>
<dbReference type="GO" id="GO:0004743">
    <property type="term" value="F:pyruvate kinase activity"/>
    <property type="evidence" value="ECO:0007669"/>
    <property type="project" value="UniProtKB-EC"/>
</dbReference>
<dbReference type="PANTHER" id="PTHR11817">
    <property type="entry name" value="PYRUVATE KINASE"/>
    <property type="match status" value="1"/>
</dbReference>
<evidence type="ECO:0000256" key="6">
    <source>
        <dbReference type="ARBA" id="ARBA00022741"/>
    </source>
</evidence>
<evidence type="ECO:0000256" key="3">
    <source>
        <dbReference type="ARBA" id="ARBA00012142"/>
    </source>
</evidence>
<dbReference type="InterPro" id="IPR015813">
    <property type="entry name" value="Pyrv/PenolPyrv_kinase-like_dom"/>
</dbReference>
<keyword evidence="5" id="KW-0479">Metal-binding</keyword>
<dbReference type="Pfam" id="PF00224">
    <property type="entry name" value="PK"/>
    <property type="match status" value="1"/>
</dbReference>
<dbReference type="InterPro" id="IPR015795">
    <property type="entry name" value="Pyrv_Knase_C"/>
</dbReference>
<protein>
    <recommendedName>
        <fullName evidence="3 12">Pyruvate kinase</fullName>
        <ecNumber evidence="3 12">2.7.1.40</ecNumber>
    </recommendedName>
</protein>
<dbReference type="PRINTS" id="PR01050">
    <property type="entry name" value="PYRUVTKNASE"/>
</dbReference>
<evidence type="ECO:0000256" key="5">
    <source>
        <dbReference type="ARBA" id="ARBA00022723"/>
    </source>
</evidence>
<evidence type="ECO:0000256" key="11">
    <source>
        <dbReference type="ARBA" id="ARBA00023317"/>
    </source>
</evidence>
<dbReference type="NCBIfam" id="TIGR01064">
    <property type="entry name" value="pyruv_kin"/>
    <property type="match status" value="1"/>
</dbReference>
<evidence type="ECO:0000256" key="1">
    <source>
        <dbReference type="ARBA" id="ARBA00004997"/>
    </source>
</evidence>
<evidence type="ECO:0000313" key="17">
    <source>
        <dbReference type="Proteomes" id="UP001228690"/>
    </source>
</evidence>
<dbReference type="SUPFAM" id="SSF52935">
    <property type="entry name" value="PK C-terminal domain-like"/>
    <property type="match status" value="1"/>
</dbReference>
<dbReference type="RefSeq" id="WP_326928572.1">
    <property type="nucleotide sequence ID" value="NZ_CP123443.1"/>
</dbReference>
<dbReference type="InterPro" id="IPR040442">
    <property type="entry name" value="Pyrv_kinase-like_dom_sf"/>
</dbReference>
<dbReference type="InterPro" id="IPR015793">
    <property type="entry name" value="Pyrv_Knase_brl"/>
</dbReference>
<evidence type="ECO:0000256" key="13">
    <source>
        <dbReference type="RuleBase" id="RU000504"/>
    </source>
</evidence>
<keyword evidence="7 13" id="KW-0418">Kinase</keyword>
<dbReference type="InterPro" id="IPR011037">
    <property type="entry name" value="Pyrv_Knase-like_insert_dom_sf"/>
</dbReference>
<comment type="catalytic activity">
    <reaction evidence="13">
        <text>pyruvate + ATP = phosphoenolpyruvate + ADP + H(+)</text>
        <dbReference type="Rhea" id="RHEA:18157"/>
        <dbReference type="ChEBI" id="CHEBI:15361"/>
        <dbReference type="ChEBI" id="CHEBI:15378"/>
        <dbReference type="ChEBI" id="CHEBI:30616"/>
        <dbReference type="ChEBI" id="CHEBI:58702"/>
        <dbReference type="ChEBI" id="CHEBI:456216"/>
        <dbReference type="EC" id="2.7.1.40"/>
    </reaction>
</comment>
<dbReference type="Gene3D" id="3.40.1380.20">
    <property type="entry name" value="Pyruvate kinase, C-terminal domain"/>
    <property type="match status" value="1"/>
</dbReference>
<sequence>MKKTKTVCTLGPSSNNKDTLLKMVECGMNVARLNFSHADHPTHLRNIGLIREVNEITQKNVGILLDTKGPEIRTHNFEGGTITFEHGDIVRITGKEVLGNREKISVTYQNIFSDIKVGQKILIDDGYLEFDVIDKDKETEELICQAVNGHRIKDKRGVNIPGADIQLEFISEKDRSDIEFGCDHNVDFIAASFVQTADDVREIEAILERKGKLGRIKIIAKIETVRAVKNILDILDACDGVMVARGDLGVEVEVHDVPVIQKHIIKACQAQGKVSITATQMLESMQQNPRPTRAEVSDVANAVLDGSDAVMLSGETAAGMYPVESVRIMTSICERIEAEVDYPKFLDNALSYKDHENLLPYTIASAVCHVSQHLGAKAIVTPSKSGITPRLVSKFRPHPPIIVITEDAKVATTLALHYGVYVVLHHFVQDYHTLVEKCQKVSKEYLGLESGDHLILSAGLPLGIAGATNEMRILTIP</sequence>
<dbReference type="NCBIfam" id="NF004978">
    <property type="entry name" value="PRK06354.1"/>
    <property type="match status" value="1"/>
</dbReference>
<keyword evidence="6" id="KW-0547">Nucleotide-binding</keyword>
<keyword evidence="17" id="KW-1185">Reference proteome</keyword>
<evidence type="ECO:0000259" key="15">
    <source>
        <dbReference type="Pfam" id="PF02887"/>
    </source>
</evidence>
<feature type="domain" description="Pyruvate kinase barrel" evidence="14">
    <location>
        <begin position="1"/>
        <end position="326"/>
    </location>
</feature>
<name>A0ABY8MKL9_9SPIO</name>
<dbReference type="Pfam" id="PF02887">
    <property type="entry name" value="PK_C"/>
    <property type="match status" value="1"/>
</dbReference>
<dbReference type="InterPro" id="IPR036918">
    <property type="entry name" value="Pyrv_Knase_C_sf"/>
</dbReference>